<keyword evidence="4" id="KW-0997">Cell inner membrane</keyword>
<evidence type="ECO:0000256" key="2">
    <source>
        <dbReference type="ARBA" id="ARBA00022448"/>
    </source>
</evidence>
<comment type="subcellular location">
    <subcellularLocation>
        <location evidence="1">Cell inner membrane</location>
        <topology evidence="1">Multi-pass membrane protein</topology>
    </subcellularLocation>
</comment>
<evidence type="ECO:0000313" key="10">
    <source>
        <dbReference type="Proteomes" id="UP001304895"/>
    </source>
</evidence>
<name>A0AAN6UL59_9PEZI</name>
<keyword evidence="5 8" id="KW-0812">Transmembrane</keyword>
<feature type="transmembrane region" description="Helical" evidence="8">
    <location>
        <begin position="196"/>
        <end position="215"/>
    </location>
</feature>
<feature type="transmembrane region" description="Helical" evidence="8">
    <location>
        <begin position="274"/>
        <end position="295"/>
    </location>
</feature>
<keyword evidence="6 8" id="KW-1133">Transmembrane helix</keyword>
<feature type="transmembrane region" description="Helical" evidence="8">
    <location>
        <begin position="242"/>
        <end position="262"/>
    </location>
</feature>
<evidence type="ECO:0000313" key="9">
    <source>
        <dbReference type="EMBL" id="KAK4134711.1"/>
    </source>
</evidence>
<dbReference type="EMBL" id="MU853408">
    <property type="protein sequence ID" value="KAK4134711.1"/>
    <property type="molecule type" value="Genomic_DNA"/>
</dbReference>
<reference evidence="9" key="1">
    <citation type="journal article" date="2023" name="Mol. Phylogenet. Evol.">
        <title>Genome-scale phylogeny and comparative genomics of the fungal order Sordariales.</title>
        <authorList>
            <person name="Hensen N."/>
            <person name="Bonometti L."/>
            <person name="Westerberg I."/>
            <person name="Brannstrom I.O."/>
            <person name="Guillou S."/>
            <person name="Cros-Aarteil S."/>
            <person name="Calhoun S."/>
            <person name="Haridas S."/>
            <person name="Kuo A."/>
            <person name="Mondo S."/>
            <person name="Pangilinan J."/>
            <person name="Riley R."/>
            <person name="LaButti K."/>
            <person name="Andreopoulos B."/>
            <person name="Lipzen A."/>
            <person name="Chen C."/>
            <person name="Yan M."/>
            <person name="Daum C."/>
            <person name="Ng V."/>
            <person name="Clum A."/>
            <person name="Steindorff A."/>
            <person name="Ohm R.A."/>
            <person name="Martin F."/>
            <person name="Silar P."/>
            <person name="Natvig D.O."/>
            <person name="Lalanne C."/>
            <person name="Gautier V."/>
            <person name="Ament-Velasquez S.L."/>
            <person name="Kruys A."/>
            <person name="Hutchinson M.I."/>
            <person name="Powell A.J."/>
            <person name="Barry K."/>
            <person name="Miller A.N."/>
            <person name="Grigoriev I.V."/>
            <person name="Debuchy R."/>
            <person name="Gladieux P."/>
            <person name="Hiltunen Thoren M."/>
            <person name="Johannesson H."/>
        </authorList>
    </citation>
    <scope>NUCLEOTIDE SEQUENCE</scope>
    <source>
        <strain evidence="9">CBS 123565</strain>
    </source>
</reference>
<dbReference type="PANTHER" id="PTHR30574:SF1">
    <property type="entry name" value="SULPHUR TRANSPORT DOMAIN-CONTAINING PROTEIN"/>
    <property type="match status" value="1"/>
</dbReference>
<evidence type="ECO:0000256" key="5">
    <source>
        <dbReference type="ARBA" id="ARBA00022692"/>
    </source>
</evidence>
<feature type="transmembrane region" description="Helical" evidence="8">
    <location>
        <begin position="37"/>
        <end position="59"/>
    </location>
</feature>
<feature type="transmembrane region" description="Helical" evidence="8">
    <location>
        <begin position="162"/>
        <end position="184"/>
    </location>
</feature>
<dbReference type="AlphaFoldDB" id="A0AAN6UL59"/>
<evidence type="ECO:0000256" key="3">
    <source>
        <dbReference type="ARBA" id="ARBA00022475"/>
    </source>
</evidence>
<proteinExistence type="predicted"/>
<keyword evidence="7 8" id="KW-0472">Membrane</keyword>
<dbReference type="GO" id="GO:0005886">
    <property type="term" value="C:plasma membrane"/>
    <property type="evidence" value="ECO:0007669"/>
    <property type="project" value="UniProtKB-SubCell"/>
</dbReference>
<keyword evidence="10" id="KW-1185">Reference proteome</keyword>
<protein>
    <recommendedName>
        <fullName evidence="11">Sulphur transport domain-containing protein</fullName>
    </recommendedName>
</protein>
<evidence type="ECO:0000256" key="8">
    <source>
        <dbReference type="SAM" id="Phobius"/>
    </source>
</evidence>
<sequence length="333" mass="33386">MNNILTGAAMGAALTVTGVYEPSVILAQFNFSDFSMLQTFLTAAAGSTILVTLSQTLHLTSLAPRPPASLGLLSRFDGNMLGGALLGAGMAISGACPGTVLAQLGAGVRSGRWAFAGAVLAGAAWSVFGAGACRRVPKKDAEEKGPEAADKKKATTVYEMLGISRGAAVVGFEAAVAVVLVLAAKYATAMTAARGISPLVGGLAIAAAQLVSIVLRRSLLGASTSFEELGGGIWRLLKGQGVAAYGNILFSAGVVAGAWLLSTTVPSLAPVSEVIISPIRSVLGGFMIVLGSRMAGGCTSGHGISGLSLMSMSSFLTVMSVFSVGGLTSLLMG</sequence>
<accession>A0AAN6UL59</accession>
<evidence type="ECO:0000256" key="7">
    <source>
        <dbReference type="ARBA" id="ARBA00023136"/>
    </source>
</evidence>
<dbReference type="Pfam" id="PF04143">
    <property type="entry name" value="Sulf_transp"/>
    <property type="match status" value="1"/>
</dbReference>
<gene>
    <name evidence="9" type="ORF">BT67DRAFT_434131</name>
</gene>
<organism evidence="9 10">
    <name type="scientific">Trichocladium antarcticum</name>
    <dbReference type="NCBI Taxonomy" id="1450529"/>
    <lineage>
        <taxon>Eukaryota</taxon>
        <taxon>Fungi</taxon>
        <taxon>Dikarya</taxon>
        <taxon>Ascomycota</taxon>
        <taxon>Pezizomycotina</taxon>
        <taxon>Sordariomycetes</taxon>
        <taxon>Sordariomycetidae</taxon>
        <taxon>Sordariales</taxon>
        <taxon>Chaetomiaceae</taxon>
        <taxon>Trichocladium</taxon>
    </lineage>
</organism>
<dbReference type="Proteomes" id="UP001304895">
    <property type="component" value="Unassembled WGS sequence"/>
</dbReference>
<keyword evidence="3" id="KW-1003">Cell membrane</keyword>
<reference evidence="9" key="2">
    <citation type="submission" date="2023-05" db="EMBL/GenBank/DDBJ databases">
        <authorList>
            <consortium name="Lawrence Berkeley National Laboratory"/>
            <person name="Steindorff A."/>
            <person name="Hensen N."/>
            <person name="Bonometti L."/>
            <person name="Westerberg I."/>
            <person name="Brannstrom I.O."/>
            <person name="Guillou S."/>
            <person name="Cros-Aarteil S."/>
            <person name="Calhoun S."/>
            <person name="Haridas S."/>
            <person name="Kuo A."/>
            <person name="Mondo S."/>
            <person name="Pangilinan J."/>
            <person name="Riley R."/>
            <person name="Labutti K."/>
            <person name="Andreopoulos B."/>
            <person name="Lipzen A."/>
            <person name="Chen C."/>
            <person name="Yanf M."/>
            <person name="Daum C."/>
            <person name="Ng V."/>
            <person name="Clum A."/>
            <person name="Ohm R."/>
            <person name="Martin F."/>
            <person name="Silar P."/>
            <person name="Natvig D."/>
            <person name="Lalanne C."/>
            <person name="Gautier V."/>
            <person name="Ament-Velasquez S.L."/>
            <person name="Kruys A."/>
            <person name="Hutchinson M.I."/>
            <person name="Powell A.J."/>
            <person name="Barry K."/>
            <person name="Miller A.N."/>
            <person name="Grigoriev I.V."/>
            <person name="Debuchy R."/>
            <person name="Gladieux P."/>
            <person name="Thoren M.H."/>
            <person name="Johannesson H."/>
        </authorList>
    </citation>
    <scope>NUCLEOTIDE SEQUENCE</scope>
    <source>
        <strain evidence="9">CBS 123565</strain>
    </source>
</reference>
<comment type="caution">
    <text evidence="9">The sequence shown here is derived from an EMBL/GenBank/DDBJ whole genome shotgun (WGS) entry which is preliminary data.</text>
</comment>
<feature type="transmembrane region" description="Helical" evidence="8">
    <location>
        <begin position="307"/>
        <end position="332"/>
    </location>
</feature>
<feature type="transmembrane region" description="Helical" evidence="8">
    <location>
        <begin position="113"/>
        <end position="133"/>
    </location>
</feature>
<evidence type="ECO:0000256" key="4">
    <source>
        <dbReference type="ARBA" id="ARBA00022519"/>
    </source>
</evidence>
<keyword evidence="2" id="KW-0813">Transport</keyword>
<evidence type="ECO:0000256" key="6">
    <source>
        <dbReference type="ARBA" id="ARBA00022989"/>
    </source>
</evidence>
<dbReference type="PANTHER" id="PTHR30574">
    <property type="entry name" value="INNER MEMBRANE PROTEIN YEDE"/>
    <property type="match status" value="1"/>
</dbReference>
<evidence type="ECO:0000256" key="1">
    <source>
        <dbReference type="ARBA" id="ARBA00004429"/>
    </source>
</evidence>
<dbReference type="InterPro" id="IPR007272">
    <property type="entry name" value="Sulf_transp_TsuA/YedE"/>
</dbReference>
<feature type="transmembrane region" description="Helical" evidence="8">
    <location>
        <begin position="80"/>
        <end position="101"/>
    </location>
</feature>
<evidence type="ECO:0008006" key="11">
    <source>
        <dbReference type="Google" id="ProtNLM"/>
    </source>
</evidence>